<organism evidence="1 2">
    <name type="scientific">Enhygromyxa salina</name>
    <dbReference type="NCBI Taxonomy" id="215803"/>
    <lineage>
        <taxon>Bacteria</taxon>
        <taxon>Pseudomonadati</taxon>
        <taxon>Myxococcota</taxon>
        <taxon>Polyangia</taxon>
        <taxon>Nannocystales</taxon>
        <taxon>Nannocystaceae</taxon>
        <taxon>Enhygromyxa</taxon>
    </lineage>
</organism>
<protein>
    <submittedName>
        <fullName evidence="1">Uncharacterized protein</fullName>
    </submittedName>
</protein>
<comment type="caution">
    <text evidence="1">The sequence shown here is derived from an EMBL/GenBank/DDBJ whole genome shotgun (WGS) entry which is preliminary data.</text>
</comment>
<gene>
    <name evidence="1" type="ORF">DB30_01410</name>
</gene>
<evidence type="ECO:0000313" key="1">
    <source>
        <dbReference type="EMBL" id="KIG18301.1"/>
    </source>
</evidence>
<accession>A0A0C2D568</accession>
<sequence length="40" mass="4470">MWSRSRSQLIRRRASDEIRRGADLVGVPGDDRLTATRASG</sequence>
<proteinExistence type="predicted"/>
<dbReference type="EMBL" id="JMCC02000013">
    <property type="protein sequence ID" value="KIG18301.1"/>
    <property type="molecule type" value="Genomic_DNA"/>
</dbReference>
<evidence type="ECO:0000313" key="2">
    <source>
        <dbReference type="Proteomes" id="UP000031599"/>
    </source>
</evidence>
<name>A0A0C2D568_9BACT</name>
<dbReference type="Proteomes" id="UP000031599">
    <property type="component" value="Unassembled WGS sequence"/>
</dbReference>
<reference evidence="1 2" key="1">
    <citation type="submission" date="2014-12" db="EMBL/GenBank/DDBJ databases">
        <title>Genome assembly of Enhygromyxa salina DSM 15201.</title>
        <authorList>
            <person name="Sharma G."/>
            <person name="Subramanian S."/>
        </authorList>
    </citation>
    <scope>NUCLEOTIDE SEQUENCE [LARGE SCALE GENOMIC DNA]</scope>
    <source>
        <strain evidence="1 2">DSM 15201</strain>
    </source>
</reference>
<dbReference type="AlphaFoldDB" id="A0A0C2D568"/>